<proteinExistence type="predicted"/>
<evidence type="ECO:0000259" key="2">
    <source>
        <dbReference type="Pfam" id="PF05922"/>
    </source>
</evidence>
<reference evidence="3 4" key="1">
    <citation type="submission" date="2020-05" db="EMBL/GenBank/DDBJ databases">
        <title>Vigna angularis (adzuki bean) Var. LongXiaoDou No. 4 denovo assembly.</title>
        <authorList>
            <person name="Xiang H."/>
        </authorList>
    </citation>
    <scope>NUCLEOTIDE SEQUENCE [LARGE SCALE GENOMIC DNA]</scope>
    <source>
        <tissue evidence="3">Leaf</tissue>
    </source>
</reference>
<feature type="signal peptide" evidence="1">
    <location>
        <begin position="1"/>
        <end position="31"/>
    </location>
</feature>
<organism evidence="3 4">
    <name type="scientific">Phaseolus angularis</name>
    <name type="common">Azuki bean</name>
    <name type="synonym">Vigna angularis</name>
    <dbReference type="NCBI Taxonomy" id="3914"/>
    <lineage>
        <taxon>Eukaryota</taxon>
        <taxon>Viridiplantae</taxon>
        <taxon>Streptophyta</taxon>
        <taxon>Embryophyta</taxon>
        <taxon>Tracheophyta</taxon>
        <taxon>Spermatophyta</taxon>
        <taxon>Magnoliopsida</taxon>
        <taxon>eudicotyledons</taxon>
        <taxon>Gunneridae</taxon>
        <taxon>Pentapetalae</taxon>
        <taxon>rosids</taxon>
        <taxon>fabids</taxon>
        <taxon>Fabales</taxon>
        <taxon>Fabaceae</taxon>
        <taxon>Papilionoideae</taxon>
        <taxon>50 kb inversion clade</taxon>
        <taxon>NPAAA clade</taxon>
        <taxon>indigoferoid/millettioid clade</taxon>
        <taxon>Phaseoleae</taxon>
        <taxon>Vigna</taxon>
    </lineage>
</organism>
<dbReference type="EMBL" id="JABFOF010000011">
    <property type="protein sequence ID" value="KAG2371992.1"/>
    <property type="molecule type" value="Genomic_DNA"/>
</dbReference>
<protein>
    <recommendedName>
        <fullName evidence="2">Inhibitor I9 domain-containing protein</fullName>
    </recommendedName>
</protein>
<sequence>MENPPLPLLLPRVDVLALIFALISVCLTTSAHQNPEFAKAIEEHYLPTKEINVQNSLLTYIIRVERSDEGGDSLRSKDLLGWYRSLLPSSLESDQNPRRIIFLYRNVIDGFAVELTPEEAEALQEKEEVVDWDYGELTIIVFPN</sequence>
<comment type="caution">
    <text evidence="3">The sequence shown here is derived from an EMBL/GenBank/DDBJ whole genome shotgun (WGS) entry which is preliminary data.</text>
</comment>
<gene>
    <name evidence="3" type="ORF">HKW66_Vig0241130</name>
</gene>
<evidence type="ECO:0000313" key="3">
    <source>
        <dbReference type="EMBL" id="KAG2371992.1"/>
    </source>
</evidence>
<feature type="chain" id="PRO_5035791170" description="Inhibitor I9 domain-containing protein" evidence="1">
    <location>
        <begin position="32"/>
        <end position="144"/>
    </location>
</feature>
<accession>A0A8T0JFM0</accession>
<name>A0A8T0JFM0_PHAAN</name>
<evidence type="ECO:0000313" key="4">
    <source>
        <dbReference type="Proteomes" id="UP000743370"/>
    </source>
</evidence>
<dbReference type="InterPro" id="IPR037045">
    <property type="entry name" value="S8pro/Inhibitor_I9_sf"/>
</dbReference>
<keyword evidence="1" id="KW-0732">Signal</keyword>
<dbReference type="AlphaFoldDB" id="A0A8T0JFM0"/>
<dbReference type="Gene3D" id="3.30.70.80">
    <property type="entry name" value="Peptidase S8 propeptide/proteinase inhibitor I9"/>
    <property type="match status" value="1"/>
</dbReference>
<dbReference type="Proteomes" id="UP000743370">
    <property type="component" value="Unassembled WGS sequence"/>
</dbReference>
<evidence type="ECO:0000256" key="1">
    <source>
        <dbReference type="SAM" id="SignalP"/>
    </source>
</evidence>
<dbReference type="InterPro" id="IPR010259">
    <property type="entry name" value="S8pro/Inhibitor_I9"/>
</dbReference>
<feature type="domain" description="Inhibitor I9" evidence="2">
    <location>
        <begin position="59"/>
        <end position="130"/>
    </location>
</feature>
<dbReference type="Pfam" id="PF05922">
    <property type="entry name" value="Inhibitor_I9"/>
    <property type="match status" value="1"/>
</dbReference>